<evidence type="ECO:0000313" key="5">
    <source>
        <dbReference type="EMBL" id="GFR50004.1"/>
    </source>
</evidence>
<name>A0AAD3DZS3_9CHLO</name>
<feature type="signal peptide" evidence="3">
    <location>
        <begin position="1"/>
        <end position="19"/>
    </location>
</feature>
<gene>
    <name evidence="5" type="ORF">Agub_g12144</name>
</gene>
<dbReference type="PANTHER" id="PTHR13037">
    <property type="entry name" value="FORMIN"/>
    <property type="match status" value="1"/>
</dbReference>
<evidence type="ECO:0000256" key="2">
    <source>
        <dbReference type="SAM" id="MobiDB-lite"/>
    </source>
</evidence>
<comment type="caution">
    <text evidence="5">The sequence shown here is derived from an EMBL/GenBank/DDBJ whole genome shotgun (WGS) entry which is preliminary data.</text>
</comment>
<evidence type="ECO:0000313" key="6">
    <source>
        <dbReference type="Proteomes" id="UP001054857"/>
    </source>
</evidence>
<feature type="region of interest" description="Disordered" evidence="2">
    <location>
        <begin position="174"/>
        <end position="280"/>
    </location>
</feature>
<proteinExistence type="predicted"/>
<protein>
    <recommendedName>
        <fullName evidence="4">Pherophorin domain-containing protein</fullName>
    </recommendedName>
</protein>
<feature type="domain" description="Pherophorin" evidence="4">
    <location>
        <begin position="410"/>
        <end position="556"/>
    </location>
</feature>
<dbReference type="PANTHER" id="PTHR13037:SF24">
    <property type="entry name" value="POLYCOMB PROTEIN PCL-RELATED"/>
    <property type="match status" value="1"/>
</dbReference>
<dbReference type="EMBL" id="BMAR01000034">
    <property type="protein sequence ID" value="GFR50004.1"/>
    <property type="molecule type" value="Genomic_DNA"/>
</dbReference>
<dbReference type="PRINTS" id="PR01217">
    <property type="entry name" value="PRICHEXTENSN"/>
</dbReference>
<dbReference type="AlphaFoldDB" id="A0AAD3DZS3"/>
<dbReference type="Pfam" id="PF12499">
    <property type="entry name" value="DUF3707"/>
    <property type="match status" value="2"/>
</dbReference>
<sequence>MRRIIAALAFLALAATAMGQNTFPYATCTKQLSKSTYSVVPSTTFPAANTICWTIKYSAAQCTVASSCCSTNVHKFELDVKPSCMSGFKATGTLNGKATVAPAIMRPPNANATQAVLYVTSLNLDSTNADGAQLCVTITKGSCTTLSALTVNPIWSAALFDASHVCCPVIRGASPPPPSPPPPSPPPPPPPRPPPPSPPPPSPPPPSPPPPSPPPPSPPPPSPPPPSPPPPSPPPPSPPPPSPPPPSPPPPSPPPPRPPPPSPPPPSPPPPSPPPPSPPPPCSACLTWEVVGNLAFFDNVDNCNVASAAIKSILSSFKTSKKIISGFDTATCNGNYVQTCGSFWSVEAGAQVANALQGVGSGFVVSPVFGYTTDCPAVLAGYAVRLVSNNAVCANVQIDAPACAPPTTTFPFCVCNKESGATPFALQRQITETVGVNTNTYCVGVESVTPNAGKCGQQTVMKKAEFYFDQTKRFQLVSINVRYNNGTSFGRSQSWGPTGDNTLKVSDLNWSAADVAALEPEICFELKKTTTLEQFSMDPQGYIWASLFDPNQNCCPTYYGVVY</sequence>
<keyword evidence="6" id="KW-1185">Reference proteome</keyword>
<organism evidence="5 6">
    <name type="scientific">Astrephomene gubernaculifera</name>
    <dbReference type="NCBI Taxonomy" id="47775"/>
    <lineage>
        <taxon>Eukaryota</taxon>
        <taxon>Viridiplantae</taxon>
        <taxon>Chlorophyta</taxon>
        <taxon>core chlorophytes</taxon>
        <taxon>Chlorophyceae</taxon>
        <taxon>CS clade</taxon>
        <taxon>Chlamydomonadales</taxon>
        <taxon>Astrephomenaceae</taxon>
        <taxon>Astrephomene</taxon>
    </lineage>
</organism>
<dbReference type="InterPro" id="IPR024616">
    <property type="entry name" value="Pherophorin"/>
</dbReference>
<keyword evidence="1" id="KW-0945">Host-virus interaction</keyword>
<accession>A0AAD3DZS3</accession>
<evidence type="ECO:0000256" key="1">
    <source>
        <dbReference type="ARBA" id="ARBA00022581"/>
    </source>
</evidence>
<feature type="domain" description="Pherophorin" evidence="4">
    <location>
        <begin position="23"/>
        <end position="168"/>
    </location>
</feature>
<feature type="chain" id="PRO_5041919846" description="Pherophorin domain-containing protein" evidence="3">
    <location>
        <begin position="20"/>
        <end position="563"/>
    </location>
</feature>
<evidence type="ECO:0000256" key="3">
    <source>
        <dbReference type="SAM" id="SignalP"/>
    </source>
</evidence>
<reference evidence="5 6" key="1">
    <citation type="journal article" date="2021" name="Sci. Rep.">
        <title>Genome sequencing of the multicellular alga Astrephomene provides insights into convergent evolution of germ-soma differentiation.</title>
        <authorList>
            <person name="Yamashita S."/>
            <person name="Yamamoto K."/>
            <person name="Matsuzaki R."/>
            <person name="Suzuki S."/>
            <person name="Yamaguchi H."/>
            <person name="Hirooka S."/>
            <person name="Minakuchi Y."/>
            <person name="Miyagishima S."/>
            <person name="Kawachi M."/>
            <person name="Toyoda A."/>
            <person name="Nozaki H."/>
        </authorList>
    </citation>
    <scope>NUCLEOTIDE SEQUENCE [LARGE SCALE GENOMIC DNA]</scope>
    <source>
        <strain evidence="5 6">NIES-4017</strain>
    </source>
</reference>
<evidence type="ECO:0000259" key="4">
    <source>
        <dbReference type="Pfam" id="PF12499"/>
    </source>
</evidence>
<keyword evidence="3" id="KW-0732">Signal</keyword>
<dbReference type="Proteomes" id="UP001054857">
    <property type="component" value="Unassembled WGS sequence"/>
</dbReference>